<keyword evidence="2" id="KW-1185">Reference proteome</keyword>
<evidence type="ECO:0000313" key="1">
    <source>
        <dbReference type="EMBL" id="KAJ3538830.1"/>
    </source>
</evidence>
<organism evidence="1 2">
    <name type="scientific">Fusarium decemcellulare</name>
    <dbReference type="NCBI Taxonomy" id="57161"/>
    <lineage>
        <taxon>Eukaryota</taxon>
        <taxon>Fungi</taxon>
        <taxon>Dikarya</taxon>
        <taxon>Ascomycota</taxon>
        <taxon>Pezizomycotina</taxon>
        <taxon>Sordariomycetes</taxon>
        <taxon>Hypocreomycetidae</taxon>
        <taxon>Hypocreales</taxon>
        <taxon>Nectriaceae</taxon>
        <taxon>Fusarium</taxon>
        <taxon>Fusarium decemcellulare species complex</taxon>
    </lineage>
</organism>
<name>A0ACC1SG42_9HYPO</name>
<evidence type="ECO:0000313" key="2">
    <source>
        <dbReference type="Proteomes" id="UP001148629"/>
    </source>
</evidence>
<gene>
    <name evidence="1" type="ORF">NM208_g5736</name>
</gene>
<sequence>MPVLSSLFTGRLVQPSKGTEVASFDDPNAYDRHHFHHAAADATSEINLEVPEPEAQKQLHDVLTPQKIDILYCIKAQGHDKQEHQDKETVKGEDDLLTQENLEIFKHLRIQANERRG</sequence>
<comment type="caution">
    <text evidence="1">The sequence shown here is derived from an EMBL/GenBank/DDBJ whole genome shotgun (WGS) entry which is preliminary data.</text>
</comment>
<reference evidence="1" key="1">
    <citation type="submission" date="2022-08" db="EMBL/GenBank/DDBJ databases">
        <title>Genome Sequence of Fusarium decemcellulare.</title>
        <authorList>
            <person name="Buettner E."/>
        </authorList>
    </citation>
    <scope>NUCLEOTIDE SEQUENCE</scope>
    <source>
        <strain evidence="1">Babe19</strain>
    </source>
</reference>
<dbReference type="EMBL" id="JANRMS010000495">
    <property type="protein sequence ID" value="KAJ3538830.1"/>
    <property type="molecule type" value="Genomic_DNA"/>
</dbReference>
<protein>
    <submittedName>
        <fullName evidence="1">Uncharacterized protein</fullName>
    </submittedName>
</protein>
<proteinExistence type="predicted"/>
<dbReference type="Proteomes" id="UP001148629">
    <property type="component" value="Unassembled WGS sequence"/>
</dbReference>
<accession>A0ACC1SG42</accession>